<dbReference type="InterPro" id="IPR050216">
    <property type="entry name" value="LRR_domain-containing"/>
</dbReference>
<keyword evidence="4" id="KW-0433">Leucine-rich repeat</keyword>
<keyword evidence="9" id="KW-0802">TPR repeat</keyword>
<keyword evidence="6" id="KW-0227">DNA damage</keyword>
<keyword evidence="3" id="KW-0158">Chromosome</keyword>
<organism evidence="11 12">
    <name type="scientific">Fibrisoma montanum</name>
    <dbReference type="NCBI Taxonomy" id="2305895"/>
    <lineage>
        <taxon>Bacteria</taxon>
        <taxon>Pseudomonadati</taxon>
        <taxon>Bacteroidota</taxon>
        <taxon>Cytophagia</taxon>
        <taxon>Cytophagales</taxon>
        <taxon>Spirosomataceae</taxon>
        <taxon>Fibrisoma</taxon>
    </lineage>
</organism>
<dbReference type="EMBL" id="QXED01000005">
    <property type="protein sequence ID" value="RIV21284.1"/>
    <property type="molecule type" value="Genomic_DNA"/>
</dbReference>
<dbReference type="GO" id="GO:0006325">
    <property type="term" value="P:chromatin organization"/>
    <property type="evidence" value="ECO:0007669"/>
    <property type="project" value="UniProtKB-KW"/>
</dbReference>
<keyword evidence="5" id="KW-0677">Repeat</keyword>
<gene>
    <name evidence="11" type="ORF">DYU11_17900</name>
</gene>
<dbReference type="PANTHER" id="PTHR48051:SF1">
    <property type="entry name" value="RAS SUPPRESSOR PROTEIN 1"/>
    <property type="match status" value="1"/>
</dbReference>
<dbReference type="InterPro" id="IPR001611">
    <property type="entry name" value="Leu-rich_rpt"/>
</dbReference>
<proteinExistence type="inferred from homology"/>
<feature type="domain" description="Disease resistance R13L4/SHOC-2-like LRR" evidence="10">
    <location>
        <begin position="428"/>
        <end position="511"/>
    </location>
</feature>
<dbReference type="SMART" id="SM00028">
    <property type="entry name" value="TPR"/>
    <property type="match status" value="4"/>
</dbReference>
<dbReference type="SMART" id="SM00369">
    <property type="entry name" value="LRR_TYP"/>
    <property type="match status" value="12"/>
</dbReference>
<evidence type="ECO:0000256" key="2">
    <source>
        <dbReference type="ARBA" id="ARBA00010999"/>
    </source>
</evidence>
<evidence type="ECO:0000259" key="10">
    <source>
        <dbReference type="Pfam" id="PF23598"/>
    </source>
</evidence>
<reference evidence="11 12" key="1">
    <citation type="submission" date="2018-08" db="EMBL/GenBank/DDBJ databases">
        <title>Fibrisoma montanum sp. nov., isolated from Danxia mountain soil.</title>
        <authorList>
            <person name="Huang Y."/>
        </authorList>
    </citation>
    <scope>NUCLEOTIDE SEQUENCE [LARGE SCALE GENOMIC DNA]</scope>
    <source>
        <strain evidence="11 12">HYT19</strain>
    </source>
</reference>
<dbReference type="PANTHER" id="PTHR48051">
    <property type="match status" value="1"/>
</dbReference>
<dbReference type="GO" id="GO:0009274">
    <property type="term" value="C:peptidoglycan-based cell wall"/>
    <property type="evidence" value="ECO:0007669"/>
    <property type="project" value="UniProtKB-ARBA"/>
</dbReference>
<dbReference type="PROSITE" id="PS51450">
    <property type="entry name" value="LRR"/>
    <property type="match status" value="2"/>
</dbReference>
<evidence type="ECO:0000313" key="12">
    <source>
        <dbReference type="Proteomes" id="UP000283523"/>
    </source>
</evidence>
<evidence type="ECO:0000256" key="9">
    <source>
        <dbReference type="PROSITE-ProRule" id="PRU00339"/>
    </source>
</evidence>
<dbReference type="InterPro" id="IPR032675">
    <property type="entry name" value="LRR_dom_sf"/>
</dbReference>
<evidence type="ECO:0000313" key="11">
    <source>
        <dbReference type="EMBL" id="RIV21284.1"/>
    </source>
</evidence>
<comment type="caution">
    <text evidence="11">The sequence shown here is derived from an EMBL/GenBank/DDBJ whole genome shotgun (WGS) entry which is preliminary data.</text>
</comment>
<dbReference type="FunFam" id="3.80.10.10:FF:001164">
    <property type="entry name" value="GH01279p"/>
    <property type="match status" value="1"/>
</dbReference>
<dbReference type="Gene3D" id="3.80.10.10">
    <property type="entry name" value="Ribonuclease Inhibitor"/>
    <property type="match status" value="3"/>
</dbReference>
<evidence type="ECO:0000256" key="7">
    <source>
        <dbReference type="ARBA" id="ARBA00022853"/>
    </source>
</evidence>
<evidence type="ECO:0000256" key="4">
    <source>
        <dbReference type="ARBA" id="ARBA00022614"/>
    </source>
</evidence>
<dbReference type="SUPFAM" id="SSF48452">
    <property type="entry name" value="TPR-like"/>
    <property type="match status" value="1"/>
</dbReference>
<dbReference type="Proteomes" id="UP000283523">
    <property type="component" value="Unassembled WGS sequence"/>
</dbReference>
<evidence type="ECO:0000256" key="1">
    <source>
        <dbReference type="ARBA" id="ARBA00004286"/>
    </source>
</evidence>
<dbReference type="PROSITE" id="PS50005">
    <property type="entry name" value="TPR"/>
    <property type="match status" value="1"/>
</dbReference>
<dbReference type="InterPro" id="IPR055414">
    <property type="entry name" value="LRR_R13L4/SHOC2-like"/>
</dbReference>
<evidence type="ECO:0000256" key="3">
    <source>
        <dbReference type="ARBA" id="ARBA00022454"/>
    </source>
</evidence>
<feature type="repeat" description="TPR" evidence="9">
    <location>
        <begin position="854"/>
        <end position="887"/>
    </location>
</feature>
<sequence length="1094" mass="121178">MAVYSCGHLNYFYKSTKIMWLTTRNRWLLVLGLVLGAYLNVQAQYGHRPLSELDLLRVWYPAYKPTSADIQTTYVPQPNAYLDLDDLLKKAESTVKIEALVISGDVLRKGGLQRLGRLPHVRVLTVNGLTAPFADSLFAAITGWTTLERLVIDVSQADLTRSQTAQPVTLPGTMQRFPKLNELRIRGNGLNWEPSIQALAGVKTLRRLEVDHWQPVSRKLPSLAPLQQLQALKVMGQGWQVDAETVRGLKGLTELAFQNAQVDTTTFEAAVNKLTGLVKLEISNSQSLQRLALSGLKSLKILGLYQNPVLTVDAATLAHLPNLEQLYIQNAQSVDLSTLCSASRLHVLNIGGNGTAIRLPDCLGTLTQLNELRLENIKLDRLPASIGSLRQLQKLNLTNCSLDSLPATMGQLASLQDLLVMGNRLRQMPFITNLKELRQLNVSGNQLTSLPDAIDRLTQLSTLNVDQNQLTQLPAGITRLSRLRSLVISGNQIRNLPDDLGKLRKLQTLSIGSNQLTVLPNSIGQLDSLHNLWIGKNPLRALPASLVRLKNLAILHINGTEITALPADIGSLRQLTNLTIEGVPLTELPASICDLTNLRGLAISGTKVRLLPDNIGALSKLQYASLHNNELIALPNSIGQWQDVTNLHLAQNRFEGLPNGIGRLTKLTSLVISGKEKTTEGMTGGLQQLPDSLEHCTRLNYLSIQNQPQLDAGDVFRKAARMPQLFNLDITNCNISQLPDLPWKEVPWLSLNVSFNLLTELPVGLLEAPRLQRIAARENRLPEPLNRDFPSRDALRVALIEAGTLPMSAIAKPNRQVSNTYQQMAGQKAARRDWEGAMSDLQKAIDYMPDTTVSLPYAQRAEMHFFRKAYQEALADFDQAIRYAPNLKWQKLADSSFANLMLAQFWQRKSAVLGVTGKYDEALSGINQAAKLLPTSANGQLAAIIQIDRGRYLTLKNKLADADSSYRKAIQAYEKLPYAEPPVRLTIVELNLLTGQYDRAQRAIAAIPADRLQGGFATLKEYLQSCLLVLKGDQAGQKATEQLTTYLAKHPAPIYGWSFDLFDNWLNRTKLPTEKVTALRQLTEATKERLAKPQ</sequence>
<dbReference type="GO" id="GO:0005694">
    <property type="term" value="C:chromosome"/>
    <property type="evidence" value="ECO:0007669"/>
    <property type="project" value="UniProtKB-SubCell"/>
</dbReference>
<dbReference type="GO" id="GO:0006281">
    <property type="term" value="P:DNA repair"/>
    <property type="evidence" value="ECO:0007669"/>
    <property type="project" value="UniProtKB-KW"/>
</dbReference>
<keyword evidence="7" id="KW-0156">Chromatin regulator</keyword>
<comment type="subcellular location">
    <subcellularLocation>
        <location evidence="1">Chromosome</location>
    </subcellularLocation>
</comment>
<name>A0A418M600_9BACT</name>
<dbReference type="Gene3D" id="1.25.40.10">
    <property type="entry name" value="Tetratricopeptide repeat domain"/>
    <property type="match status" value="1"/>
</dbReference>
<accession>A0A418M600</accession>
<protein>
    <recommendedName>
        <fullName evidence="10">Disease resistance R13L4/SHOC-2-like LRR domain-containing protein</fullName>
    </recommendedName>
</protein>
<dbReference type="Pfam" id="PF23598">
    <property type="entry name" value="LRR_14"/>
    <property type="match status" value="2"/>
</dbReference>
<dbReference type="GO" id="GO:0005737">
    <property type="term" value="C:cytoplasm"/>
    <property type="evidence" value="ECO:0007669"/>
    <property type="project" value="TreeGrafter"/>
</dbReference>
<dbReference type="InterPro" id="IPR003591">
    <property type="entry name" value="Leu-rich_rpt_typical-subtyp"/>
</dbReference>
<comment type="similarity">
    <text evidence="2">Belongs to the Tonsoku family.</text>
</comment>
<evidence type="ECO:0000256" key="6">
    <source>
        <dbReference type="ARBA" id="ARBA00022763"/>
    </source>
</evidence>
<dbReference type="AlphaFoldDB" id="A0A418M600"/>
<evidence type="ECO:0000256" key="8">
    <source>
        <dbReference type="ARBA" id="ARBA00023204"/>
    </source>
</evidence>
<dbReference type="InterPro" id="IPR019734">
    <property type="entry name" value="TPR_rpt"/>
</dbReference>
<keyword evidence="8" id="KW-0234">DNA repair</keyword>
<evidence type="ECO:0000256" key="5">
    <source>
        <dbReference type="ARBA" id="ARBA00022737"/>
    </source>
</evidence>
<dbReference type="InterPro" id="IPR011990">
    <property type="entry name" value="TPR-like_helical_dom_sf"/>
</dbReference>
<feature type="domain" description="Disease resistance R13L4/SHOC-2-like LRR" evidence="10">
    <location>
        <begin position="591"/>
        <end position="706"/>
    </location>
</feature>
<keyword evidence="12" id="KW-1185">Reference proteome</keyword>
<dbReference type="SUPFAM" id="SSF52058">
    <property type="entry name" value="L domain-like"/>
    <property type="match status" value="3"/>
</dbReference>
<dbReference type="SMART" id="SM00364">
    <property type="entry name" value="LRR_BAC"/>
    <property type="match status" value="9"/>
</dbReference>